<proteinExistence type="predicted"/>
<dbReference type="EMBL" id="JAJITC010000009">
    <property type="protein sequence ID" value="MCC8403890.1"/>
    <property type="molecule type" value="Genomic_DNA"/>
</dbReference>
<evidence type="ECO:0000313" key="3">
    <source>
        <dbReference type="Proteomes" id="UP001430614"/>
    </source>
</evidence>
<name>A0ABS8KGI8_9BURK</name>
<accession>A0ABS8KGI8</accession>
<reference evidence="2 3" key="1">
    <citation type="submission" date="2021-11" db="EMBL/GenBank/DDBJ databases">
        <authorList>
            <person name="Oh E.-T."/>
            <person name="Kim S.-B."/>
        </authorList>
    </citation>
    <scope>NUCLEOTIDE SEQUENCE [LARGE SCALE GENOMIC DNA]</scope>
    <source>
        <strain evidence="2 3">MMS20-SJTN17</strain>
    </source>
</reference>
<organism evidence="2 3">
    <name type="scientific">Paraburkholderia translucens</name>
    <dbReference type="NCBI Taxonomy" id="2886945"/>
    <lineage>
        <taxon>Bacteria</taxon>
        <taxon>Pseudomonadati</taxon>
        <taxon>Pseudomonadota</taxon>
        <taxon>Betaproteobacteria</taxon>
        <taxon>Burkholderiales</taxon>
        <taxon>Burkholderiaceae</taxon>
        <taxon>Paraburkholderia</taxon>
    </lineage>
</organism>
<evidence type="ECO:0000256" key="1">
    <source>
        <dbReference type="SAM" id="SignalP"/>
    </source>
</evidence>
<comment type="caution">
    <text evidence="2">The sequence shown here is derived from an EMBL/GenBank/DDBJ whole genome shotgun (WGS) entry which is preliminary data.</text>
</comment>
<keyword evidence="1" id="KW-0732">Signal</keyword>
<keyword evidence="3" id="KW-1185">Reference proteome</keyword>
<feature type="chain" id="PRO_5045050794" evidence="1">
    <location>
        <begin position="30"/>
        <end position="235"/>
    </location>
</feature>
<sequence length="235" mass="25421">MQKDRRFDFAAKYLLLIVSVFTISTAAMAESVQGKFYNKKRYIGKYLVDESSNADGVLVNPVIIKLKIEKEEGLLQYAYVADAPPSIKASDMGFLSIVVNSGGMEGAVTYNYVIPNHGVLTSIGTVKTNLHLGKIESIDVLSNKNLSVDEVNFFVRQIVEFNPSALSAPLNAYSAATLLLLGRGKFLTPEDDLRLSALCGNKEISDDPVLLRAIMRVIGCSAQADGSIPAPNKSG</sequence>
<protein>
    <submittedName>
        <fullName evidence="2">Uncharacterized protein</fullName>
    </submittedName>
</protein>
<evidence type="ECO:0000313" key="2">
    <source>
        <dbReference type="EMBL" id="MCC8403890.1"/>
    </source>
</evidence>
<dbReference type="RefSeq" id="WP_230562716.1">
    <property type="nucleotide sequence ID" value="NZ_JAJITC010000009.1"/>
</dbReference>
<feature type="signal peptide" evidence="1">
    <location>
        <begin position="1"/>
        <end position="29"/>
    </location>
</feature>
<gene>
    <name evidence="2" type="ORF">LJ655_18685</name>
</gene>
<dbReference type="Proteomes" id="UP001430614">
    <property type="component" value="Unassembled WGS sequence"/>
</dbReference>